<feature type="domain" description="ABC transmembrane type-1" evidence="9">
    <location>
        <begin position="163"/>
        <end position="329"/>
    </location>
</feature>
<dbReference type="GO" id="GO:0140359">
    <property type="term" value="F:ABC-type transporter activity"/>
    <property type="evidence" value="ECO:0007669"/>
    <property type="project" value="InterPro"/>
</dbReference>
<dbReference type="AlphaFoldDB" id="A0A7K3TI18"/>
<dbReference type="GO" id="GO:0034040">
    <property type="term" value="F:ATPase-coupled lipid transmembrane transporter activity"/>
    <property type="evidence" value="ECO:0007669"/>
    <property type="project" value="TreeGrafter"/>
</dbReference>
<evidence type="ECO:0000256" key="7">
    <source>
        <dbReference type="SAM" id="Phobius"/>
    </source>
</evidence>
<evidence type="ECO:0000259" key="8">
    <source>
        <dbReference type="PROSITE" id="PS50893"/>
    </source>
</evidence>
<keyword evidence="5 7" id="KW-1133">Transmembrane helix</keyword>
<dbReference type="SMART" id="SM00382">
    <property type="entry name" value="AAA"/>
    <property type="match status" value="1"/>
</dbReference>
<proteinExistence type="predicted"/>
<feature type="domain" description="ABC transporter" evidence="8">
    <location>
        <begin position="365"/>
        <end position="604"/>
    </location>
</feature>
<accession>A0A7K3TI18</accession>
<dbReference type="InterPro" id="IPR027417">
    <property type="entry name" value="P-loop_NTPase"/>
</dbReference>
<dbReference type="OrthoDB" id="9806127at2"/>
<keyword evidence="4 10" id="KW-0067">ATP-binding</keyword>
<keyword evidence="6 7" id="KW-0472">Membrane</keyword>
<evidence type="ECO:0000256" key="6">
    <source>
        <dbReference type="ARBA" id="ARBA00023136"/>
    </source>
</evidence>
<feature type="transmembrane region" description="Helical" evidence="7">
    <location>
        <begin position="170"/>
        <end position="199"/>
    </location>
</feature>
<dbReference type="InterPro" id="IPR036640">
    <property type="entry name" value="ABC1_TM_sf"/>
</dbReference>
<organism evidence="10 11">
    <name type="scientific">Bifidobacterium avesanii</name>
    <dbReference type="NCBI Taxonomy" id="1798157"/>
    <lineage>
        <taxon>Bacteria</taxon>
        <taxon>Bacillati</taxon>
        <taxon>Actinomycetota</taxon>
        <taxon>Actinomycetes</taxon>
        <taxon>Bifidobacteriales</taxon>
        <taxon>Bifidobacteriaceae</taxon>
        <taxon>Bifidobacterium</taxon>
    </lineage>
</organism>
<dbReference type="Gene3D" id="1.20.1560.10">
    <property type="entry name" value="ABC transporter type 1, transmembrane domain"/>
    <property type="match status" value="1"/>
</dbReference>
<evidence type="ECO:0000256" key="2">
    <source>
        <dbReference type="ARBA" id="ARBA00022692"/>
    </source>
</evidence>
<dbReference type="SUPFAM" id="SSF52540">
    <property type="entry name" value="P-loop containing nucleoside triphosphate hydrolases"/>
    <property type="match status" value="1"/>
</dbReference>
<dbReference type="PROSITE" id="PS50929">
    <property type="entry name" value="ABC_TM1F"/>
    <property type="match status" value="1"/>
</dbReference>
<dbReference type="PANTHER" id="PTHR24221">
    <property type="entry name" value="ATP-BINDING CASSETTE SUB-FAMILY B"/>
    <property type="match status" value="1"/>
</dbReference>
<gene>
    <name evidence="10" type="ORF">GFD22_06975</name>
</gene>
<dbReference type="Pfam" id="PF00005">
    <property type="entry name" value="ABC_tran"/>
    <property type="match status" value="1"/>
</dbReference>
<dbReference type="EMBL" id="WHZY01000009">
    <property type="protein sequence ID" value="NEG78711.1"/>
    <property type="molecule type" value="Genomic_DNA"/>
</dbReference>
<keyword evidence="3" id="KW-0547">Nucleotide-binding</keyword>
<evidence type="ECO:0000256" key="1">
    <source>
        <dbReference type="ARBA" id="ARBA00004651"/>
    </source>
</evidence>
<dbReference type="SUPFAM" id="SSF90123">
    <property type="entry name" value="ABC transporter transmembrane region"/>
    <property type="match status" value="1"/>
</dbReference>
<dbReference type="PROSITE" id="PS50893">
    <property type="entry name" value="ABC_TRANSPORTER_2"/>
    <property type="match status" value="1"/>
</dbReference>
<evidence type="ECO:0000256" key="4">
    <source>
        <dbReference type="ARBA" id="ARBA00022840"/>
    </source>
</evidence>
<dbReference type="InterPro" id="IPR003593">
    <property type="entry name" value="AAA+_ATPase"/>
</dbReference>
<evidence type="ECO:0000313" key="10">
    <source>
        <dbReference type="EMBL" id="NEG78711.1"/>
    </source>
</evidence>
<dbReference type="GO" id="GO:0016887">
    <property type="term" value="F:ATP hydrolysis activity"/>
    <property type="evidence" value="ECO:0007669"/>
    <property type="project" value="InterPro"/>
</dbReference>
<dbReference type="GO" id="GO:0005886">
    <property type="term" value="C:plasma membrane"/>
    <property type="evidence" value="ECO:0007669"/>
    <property type="project" value="UniProtKB-SubCell"/>
</dbReference>
<dbReference type="InterPro" id="IPR039421">
    <property type="entry name" value="Type_1_exporter"/>
</dbReference>
<name>A0A7K3TI18_9BIFI</name>
<keyword evidence="11" id="KW-1185">Reference proteome</keyword>
<evidence type="ECO:0000256" key="5">
    <source>
        <dbReference type="ARBA" id="ARBA00022989"/>
    </source>
</evidence>
<dbReference type="Gene3D" id="3.40.50.300">
    <property type="entry name" value="P-loop containing nucleotide triphosphate hydrolases"/>
    <property type="match status" value="1"/>
</dbReference>
<evidence type="ECO:0000259" key="9">
    <source>
        <dbReference type="PROSITE" id="PS50929"/>
    </source>
</evidence>
<sequence length="633" mass="70382">MERERTHASDETRRSGKTKYGLWSNTRFMLDAAWHTAWTVPFVAAVMALTAAGTTLTELFVAPVVLHRIEVHASLGGMLLDIAAFAAGLVALAAVHDYFDQISFSGNVEVRVSIVKRIGLKASGTAYANMLDADFNALEEKSYRNCSGNDAATEKFWRTWTEILTNVFGFVAYLFVLANLSIWMILLVIVTAGVGYAAAKRINEWGYRHREEERARLKRYTYLNDVFGKREYAKDMRILNLRPWILELRNRAFRALLAFYARREANNLWANVIDVALAFARNGIAYAYLIRLTLAQGLTASEFLLYFTAVSGFGMWVTGILDQFAELNKESLELSQIREFLDWPEPYAFEDGEPLKRRPGHAYRITLEHVSFRYPGADRDTLHDVSLDIRPGERLAVVGLNGAGKTTLVKLVCGLLDPTSGRVLVDGVDVRQYDRRDYYALFSAVFQDFSVLDSTVAQNVAQRVDGIDRARVEACLGEAGLMDAVGRLPGGVDAHMGRGVYEDGVELSGGQTQRLMLARALYKDAPVLVLDEPTAALDPIAEDDVYRHYARMTAGRTSVFISHRLASTRFCDRIVFLAGGRIAEEGTHESLLAMGGGYARLFEVQSKYYRDDMNAAAAGDAVAGDDGRSKGSQ</sequence>
<dbReference type="PANTHER" id="PTHR24221:SF646">
    <property type="entry name" value="HAEMOLYSIN SECRETION ATP-BINDING PROTEIN"/>
    <property type="match status" value="1"/>
</dbReference>
<reference evidence="10 11" key="1">
    <citation type="submission" date="2019-10" db="EMBL/GenBank/DDBJ databases">
        <title>Bifidobacterium from non-human primates.</title>
        <authorList>
            <person name="Modesto M."/>
        </authorList>
    </citation>
    <scope>NUCLEOTIDE SEQUENCE [LARGE SCALE GENOMIC DNA]</scope>
    <source>
        <strain evidence="10 11">TREC</strain>
    </source>
</reference>
<dbReference type="Proteomes" id="UP000469763">
    <property type="component" value="Unassembled WGS sequence"/>
</dbReference>
<keyword evidence="2 7" id="KW-0812">Transmembrane</keyword>
<dbReference type="InterPro" id="IPR003439">
    <property type="entry name" value="ABC_transporter-like_ATP-bd"/>
</dbReference>
<evidence type="ECO:0000313" key="11">
    <source>
        <dbReference type="Proteomes" id="UP000469763"/>
    </source>
</evidence>
<feature type="transmembrane region" description="Helical" evidence="7">
    <location>
        <begin position="38"/>
        <end position="66"/>
    </location>
</feature>
<comment type="caution">
    <text evidence="10">The sequence shown here is derived from an EMBL/GenBank/DDBJ whole genome shotgun (WGS) entry which is preliminary data.</text>
</comment>
<feature type="transmembrane region" description="Helical" evidence="7">
    <location>
        <begin position="268"/>
        <end position="291"/>
    </location>
</feature>
<protein>
    <submittedName>
        <fullName evidence="10">ATP-binding cassette domain-containing protein</fullName>
    </submittedName>
</protein>
<dbReference type="InterPro" id="IPR011527">
    <property type="entry name" value="ABC1_TM_dom"/>
</dbReference>
<evidence type="ECO:0000256" key="3">
    <source>
        <dbReference type="ARBA" id="ARBA00022741"/>
    </source>
</evidence>
<comment type="subcellular location">
    <subcellularLocation>
        <location evidence="1">Cell membrane</location>
        <topology evidence="1">Multi-pass membrane protein</topology>
    </subcellularLocation>
</comment>
<feature type="transmembrane region" description="Helical" evidence="7">
    <location>
        <begin position="78"/>
        <end position="99"/>
    </location>
</feature>
<dbReference type="GO" id="GO:0005524">
    <property type="term" value="F:ATP binding"/>
    <property type="evidence" value="ECO:0007669"/>
    <property type="project" value="UniProtKB-KW"/>
</dbReference>
<feature type="transmembrane region" description="Helical" evidence="7">
    <location>
        <begin position="303"/>
        <end position="321"/>
    </location>
</feature>